<reference evidence="1 2" key="1">
    <citation type="journal article" date="2016" name="BMC Genomics">
        <title>Genomic analysis of the nitrate-respiring Sphingopyxis granuli (formerly Sphingomonas macrogoltabida) strain TFA.</title>
        <authorList>
            <person name="Garcia-Romero I."/>
            <person name="Perez-Pulido A.J."/>
            <person name="Gonzalez-Flores Y.E."/>
            <person name="Reyes-Ramirez F."/>
            <person name="Santero E."/>
            <person name="Floriano B."/>
        </authorList>
    </citation>
    <scope>NUCLEOTIDE SEQUENCE [LARGE SCALE GENOMIC DNA]</scope>
    <source>
        <strain evidence="1 2">TFA</strain>
    </source>
</reference>
<dbReference type="RefSeq" id="WP_067111649.1">
    <property type="nucleotide sequence ID" value="NZ_CP012199.1"/>
</dbReference>
<name>A0AA86L3G8_9SPHN</name>
<evidence type="ECO:0000313" key="2">
    <source>
        <dbReference type="Proteomes" id="UP000058599"/>
    </source>
</evidence>
<dbReference type="EMBL" id="CP012199">
    <property type="protein sequence ID" value="AMG75114.1"/>
    <property type="molecule type" value="Genomic_DNA"/>
</dbReference>
<sequence length="85" mass="8355">MLQVAAALLFTLAAGLGLAVILAMLTSNGDAILSALAGDGAFPADGVPASPAPAAATTRQRPARRLPVGSVSRAMAAQPLFSRAA</sequence>
<evidence type="ECO:0000313" key="1">
    <source>
        <dbReference type="EMBL" id="AMG75114.1"/>
    </source>
</evidence>
<dbReference type="Proteomes" id="UP000058599">
    <property type="component" value="Chromosome"/>
</dbReference>
<organism evidence="1 2">
    <name type="scientific">Sphingopyxis granuli</name>
    <dbReference type="NCBI Taxonomy" id="267128"/>
    <lineage>
        <taxon>Bacteria</taxon>
        <taxon>Pseudomonadati</taxon>
        <taxon>Pseudomonadota</taxon>
        <taxon>Alphaproteobacteria</taxon>
        <taxon>Sphingomonadales</taxon>
        <taxon>Sphingomonadaceae</taxon>
        <taxon>Sphingopyxis</taxon>
    </lineage>
</organism>
<gene>
    <name evidence="1" type="ORF">SGRAN_2765</name>
</gene>
<dbReference type="AlphaFoldDB" id="A0AA86L3G8"/>
<accession>A0AA86L3G8</accession>
<dbReference type="KEGG" id="sgi:SGRAN_2765"/>
<keyword evidence="2" id="KW-1185">Reference proteome</keyword>
<proteinExistence type="predicted"/>
<protein>
    <submittedName>
        <fullName evidence="1">Membrane protein</fullName>
    </submittedName>
</protein>